<dbReference type="InterPro" id="IPR052210">
    <property type="entry name" value="LysM1-like"/>
</dbReference>
<keyword evidence="9" id="KW-1185">Reference proteome</keyword>
<dbReference type="SUPFAM" id="SSF54106">
    <property type="entry name" value="LysM domain"/>
    <property type="match status" value="1"/>
</dbReference>
<organism evidence="7 9">
    <name type="scientific">Helianthus annuus</name>
    <name type="common">Common sunflower</name>
    <dbReference type="NCBI Taxonomy" id="4232"/>
    <lineage>
        <taxon>Eukaryota</taxon>
        <taxon>Viridiplantae</taxon>
        <taxon>Streptophyta</taxon>
        <taxon>Embryophyta</taxon>
        <taxon>Tracheophyta</taxon>
        <taxon>Spermatophyta</taxon>
        <taxon>Magnoliopsida</taxon>
        <taxon>eudicotyledons</taxon>
        <taxon>Gunneridae</taxon>
        <taxon>Pentapetalae</taxon>
        <taxon>asterids</taxon>
        <taxon>campanulids</taxon>
        <taxon>Asterales</taxon>
        <taxon>Asteraceae</taxon>
        <taxon>Asteroideae</taxon>
        <taxon>Heliantheae alliance</taxon>
        <taxon>Heliantheae</taxon>
        <taxon>Helianthus</taxon>
    </lineage>
</organism>
<dbReference type="GO" id="GO:0008061">
    <property type="term" value="F:chitin binding"/>
    <property type="evidence" value="ECO:0007669"/>
    <property type="project" value="UniProtKB-KW"/>
</dbReference>
<keyword evidence="3" id="KW-0732">Signal</keyword>
<dbReference type="EMBL" id="CM007904">
    <property type="protein sequence ID" value="OTF95939.1"/>
    <property type="molecule type" value="Genomic_DNA"/>
</dbReference>
<evidence type="ECO:0000256" key="3">
    <source>
        <dbReference type="SAM" id="SignalP"/>
    </source>
</evidence>
<dbReference type="Gene3D" id="3.10.350.10">
    <property type="entry name" value="LysM domain"/>
    <property type="match status" value="1"/>
</dbReference>
<dbReference type="AlphaFoldDB" id="A0A251SB95"/>
<evidence type="ECO:0000313" key="9">
    <source>
        <dbReference type="Proteomes" id="UP000215914"/>
    </source>
</evidence>
<dbReference type="EMBL" id="MNCJ02000327">
    <property type="protein sequence ID" value="KAF5778602.1"/>
    <property type="molecule type" value="Genomic_DNA"/>
</dbReference>
<feature type="domain" description="LysM" evidence="4">
    <location>
        <begin position="43"/>
        <end position="87"/>
    </location>
</feature>
<dbReference type="STRING" id="4232.A0A251SB95"/>
<dbReference type="EMBL" id="MNCJ02000327">
    <property type="protein sequence ID" value="KAF5778601.1"/>
    <property type="molecule type" value="Genomic_DNA"/>
</dbReference>
<evidence type="ECO:0000313" key="8">
    <source>
        <dbReference type="EMBL" id="OTF95939.1"/>
    </source>
</evidence>
<dbReference type="Proteomes" id="UP000215914">
    <property type="component" value="Chromosome 15"/>
</dbReference>
<dbReference type="SMART" id="SM00257">
    <property type="entry name" value="LysM"/>
    <property type="match status" value="1"/>
</dbReference>
<reference evidence="5 9" key="1">
    <citation type="journal article" date="2017" name="Nature">
        <title>The sunflower genome provides insights into oil metabolism, flowering and Asterid evolution.</title>
        <authorList>
            <person name="Badouin H."/>
            <person name="Gouzy J."/>
            <person name="Grassa C.J."/>
            <person name="Murat F."/>
            <person name="Staton S.E."/>
            <person name="Cottret L."/>
            <person name="Lelandais-Briere C."/>
            <person name="Owens G.L."/>
            <person name="Carrere S."/>
            <person name="Mayjonade B."/>
            <person name="Legrand L."/>
            <person name="Gill N."/>
            <person name="Kane N.C."/>
            <person name="Bowers J.E."/>
            <person name="Hubner S."/>
            <person name="Bellec A."/>
            <person name="Berard A."/>
            <person name="Berges H."/>
            <person name="Blanchet N."/>
            <person name="Boniface M.C."/>
            <person name="Brunel D."/>
            <person name="Catrice O."/>
            <person name="Chaidir N."/>
            <person name="Claudel C."/>
            <person name="Donnadieu C."/>
            <person name="Faraut T."/>
            <person name="Fievet G."/>
            <person name="Helmstetter N."/>
            <person name="King M."/>
            <person name="Knapp S.J."/>
            <person name="Lai Z."/>
            <person name="Le Paslier M.C."/>
            <person name="Lippi Y."/>
            <person name="Lorenzon L."/>
            <person name="Mandel J.R."/>
            <person name="Marage G."/>
            <person name="Marchand G."/>
            <person name="Marquand E."/>
            <person name="Bret-Mestries E."/>
            <person name="Morien E."/>
            <person name="Nambeesan S."/>
            <person name="Nguyen T."/>
            <person name="Pegot-Espagnet P."/>
            <person name="Pouilly N."/>
            <person name="Raftis F."/>
            <person name="Sallet E."/>
            <person name="Schiex T."/>
            <person name="Thomas J."/>
            <person name="Vandecasteele C."/>
            <person name="Vares D."/>
            <person name="Vear F."/>
            <person name="Vautrin S."/>
            <person name="Crespi M."/>
            <person name="Mangin B."/>
            <person name="Burke J.M."/>
            <person name="Salse J."/>
            <person name="Munos S."/>
            <person name="Vincourt P."/>
            <person name="Rieseberg L.H."/>
            <person name="Langlade N.B."/>
        </authorList>
    </citation>
    <scope>NUCLEOTIDE SEQUENCE [LARGE SCALE GENOMIC DNA]</scope>
    <source>
        <strain evidence="9">cv. SF193</strain>
        <tissue evidence="5">Leaves</tissue>
    </source>
</reference>
<feature type="signal peptide" evidence="3">
    <location>
        <begin position="1"/>
        <end position="27"/>
    </location>
</feature>
<evidence type="ECO:0000259" key="4">
    <source>
        <dbReference type="PROSITE" id="PS51782"/>
    </source>
</evidence>
<evidence type="ECO:0000256" key="1">
    <source>
        <dbReference type="ARBA" id="ARBA00022669"/>
    </source>
</evidence>
<dbReference type="Pfam" id="PF01476">
    <property type="entry name" value="LysM"/>
    <property type="match status" value="1"/>
</dbReference>
<keyword evidence="1" id="KW-0147">Chitin-binding</keyword>
<dbReference type="InterPro" id="IPR018392">
    <property type="entry name" value="LysM"/>
</dbReference>
<reference evidence="5" key="3">
    <citation type="submission" date="2020-06" db="EMBL/GenBank/DDBJ databases">
        <title>Helianthus annuus Genome sequencing and assembly Release 2.</title>
        <authorList>
            <person name="Gouzy J."/>
            <person name="Langlade N."/>
            <person name="Munos S."/>
        </authorList>
    </citation>
    <scope>NUCLEOTIDE SEQUENCE</scope>
    <source>
        <tissue evidence="5">Leaves</tissue>
    </source>
</reference>
<evidence type="ECO:0000313" key="6">
    <source>
        <dbReference type="EMBL" id="KAF5778602.1"/>
    </source>
</evidence>
<evidence type="ECO:0000313" key="5">
    <source>
        <dbReference type="EMBL" id="KAF5778601.1"/>
    </source>
</evidence>
<protein>
    <submittedName>
        <fullName evidence="5 7">LysM domain-containing protein</fullName>
    </submittedName>
</protein>
<dbReference type="Gramene" id="mRNA:HanXRQr2_Chr12g0549431">
    <property type="protein sequence ID" value="mRNA:HanXRQr2_Chr12g0549431"/>
    <property type="gene ID" value="HanXRQr2_Chr12g0549431"/>
</dbReference>
<reference evidence="7" key="2">
    <citation type="submission" date="2017-02" db="EMBL/GenBank/DDBJ databases">
        <title>Sunflower complete genome.</title>
        <authorList>
            <person name="Langlade N."/>
            <person name="Munos S."/>
        </authorList>
    </citation>
    <scope>NUCLEOTIDE SEQUENCE [LARGE SCALE GENOMIC DNA]</scope>
    <source>
        <tissue evidence="7">Leaves</tissue>
    </source>
</reference>
<dbReference type="PANTHER" id="PTHR34997:SF1">
    <property type="entry name" value="PEPTIDOGLYCAN-BINDING LYSIN DOMAIN"/>
    <property type="match status" value="1"/>
</dbReference>
<evidence type="ECO:0000256" key="2">
    <source>
        <dbReference type="ARBA" id="ARBA00023026"/>
    </source>
</evidence>
<name>A0A251SB95_HELAN</name>
<dbReference type="PANTHER" id="PTHR34997">
    <property type="entry name" value="AM15"/>
    <property type="match status" value="1"/>
</dbReference>
<sequence>MSKINNKTIISMLIVFVFVGIMTTTQGETISVDTPTKIPFCTSVIGVKSGDTCYDIAHKFKLSSTLFNSINPNLNCNKLFVGEWICIGGVALP</sequence>
<dbReference type="InterPro" id="IPR036779">
    <property type="entry name" value="LysM_dom_sf"/>
</dbReference>
<dbReference type="EMBL" id="CM007904">
    <property type="protein sequence ID" value="OTF95938.1"/>
    <property type="molecule type" value="Genomic_DNA"/>
</dbReference>
<keyword evidence="2" id="KW-0843">Virulence</keyword>
<gene>
    <name evidence="7" type="ORF">HannXRQ_Chr15g0488611</name>
    <name evidence="8" type="ORF">HannXRQ_Chr15g0488621</name>
    <name evidence="5" type="ORF">HanXRQr2_Chr12g0549431</name>
    <name evidence="6" type="ORF">HanXRQr2_Chr12g0549441</name>
</gene>
<proteinExistence type="predicted"/>
<dbReference type="OMA" id="IDEFMGF"/>
<dbReference type="PROSITE" id="PS51782">
    <property type="entry name" value="LYSM"/>
    <property type="match status" value="1"/>
</dbReference>
<feature type="chain" id="PRO_5011914334" evidence="3">
    <location>
        <begin position="28"/>
        <end position="93"/>
    </location>
</feature>
<dbReference type="CDD" id="cd00118">
    <property type="entry name" value="LysM"/>
    <property type="match status" value="1"/>
</dbReference>
<dbReference type="Gramene" id="mRNA:HanXRQr2_Chr12g0549441">
    <property type="protein sequence ID" value="mRNA:HanXRQr2_Chr12g0549441"/>
    <property type="gene ID" value="HanXRQr2_Chr12g0549441"/>
</dbReference>
<accession>A0A251SB95</accession>
<evidence type="ECO:0000313" key="7">
    <source>
        <dbReference type="EMBL" id="OTF95938.1"/>
    </source>
</evidence>